<dbReference type="Gene3D" id="3.30.1490.20">
    <property type="entry name" value="ATP-grasp fold, A domain"/>
    <property type="match status" value="1"/>
</dbReference>
<dbReference type="SUPFAM" id="SSF56059">
    <property type="entry name" value="Glutathione synthetase ATP-binding domain-like"/>
    <property type="match status" value="1"/>
</dbReference>
<feature type="binding site" evidence="7">
    <location>
        <begin position="57"/>
        <end position="59"/>
    </location>
    <ligand>
        <name>ATP</name>
        <dbReference type="ChEBI" id="CHEBI:30616"/>
    </ligand>
</feature>
<keyword evidence="7" id="KW-0067">ATP-binding</keyword>
<reference evidence="10 11" key="1">
    <citation type="submission" date="2023-08" db="EMBL/GenBank/DDBJ databases">
        <title>Comparative genomics and taxonomic characterization of three novel marine species of genus Marivirga.</title>
        <authorList>
            <person name="Muhammad N."/>
            <person name="Kim S.-G."/>
        </authorList>
    </citation>
    <scope>NUCLEOTIDE SEQUENCE [LARGE SCALE GENOMIC DNA]</scope>
    <source>
        <strain evidence="10 11">BDSF4-3</strain>
    </source>
</reference>
<dbReference type="PANTHER" id="PTHR11815">
    <property type="entry name" value="SUCCINYL-COA SYNTHETASE BETA CHAIN"/>
    <property type="match status" value="1"/>
</dbReference>
<dbReference type="Gene3D" id="3.40.50.261">
    <property type="entry name" value="Succinyl-CoA synthetase domains"/>
    <property type="match status" value="1"/>
</dbReference>
<dbReference type="PROSITE" id="PS01217">
    <property type="entry name" value="SUCCINYL_COA_LIG_3"/>
    <property type="match status" value="1"/>
</dbReference>
<evidence type="ECO:0000256" key="7">
    <source>
        <dbReference type="HAMAP-Rule" id="MF_00558"/>
    </source>
</evidence>
<evidence type="ECO:0000313" key="10">
    <source>
        <dbReference type="EMBL" id="WMN11223.1"/>
    </source>
</evidence>
<feature type="binding site" evidence="7">
    <location>
        <position position="113"/>
    </location>
    <ligand>
        <name>ATP</name>
        <dbReference type="ChEBI" id="CHEBI:30616"/>
    </ligand>
</feature>
<dbReference type="EC" id="6.2.1.5" evidence="7"/>
<comment type="similarity">
    <text evidence="1 7">Belongs to the succinate/malate CoA ligase beta subunit family.</text>
</comment>
<dbReference type="EMBL" id="CP129971">
    <property type="protein sequence ID" value="WMN11223.1"/>
    <property type="molecule type" value="Genomic_DNA"/>
</dbReference>
<dbReference type="FunFam" id="3.30.470.20:FF:000002">
    <property type="entry name" value="Succinate--CoA ligase [ADP-forming] subunit beta"/>
    <property type="match status" value="1"/>
</dbReference>
<evidence type="ECO:0000256" key="1">
    <source>
        <dbReference type="ARBA" id="ARBA00009182"/>
    </source>
</evidence>
<dbReference type="NCBIfam" id="NF001913">
    <property type="entry name" value="PRK00696.1"/>
    <property type="match status" value="1"/>
</dbReference>
<dbReference type="InterPro" id="IPR016102">
    <property type="entry name" value="Succinyl-CoA_synth-like"/>
</dbReference>
<comment type="catalytic activity">
    <reaction evidence="7">
        <text>GTP + succinate + CoA = succinyl-CoA + GDP + phosphate</text>
        <dbReference type="Rhea" id="RHEA:22120"/>
        <dbReference type="ChEBI" id="CHEBI:30031"/>
        <dbReference type="ChEBI" id="CHEBI:37565"/>
        <dbReference type="ChEBI" id="CHEBI:43474"/>
        <dbReference type="ChEBI" id="CHEBI:57287"/>
        <dbReference type="ChEBI" id="CHEBI:57292"/>
        <dbReference type="ChEBI" id="CHEBI:58189"/>
    </reaction>
</comment>
<keyword evidence="5 7" id="KW-0547">Nucleotide-binding</keyword>
<dbReference type="HAMAP" id="MF_00558">
    <property type="entry name" value="Succ_CoA_beta"/>
    <property type="match status" value="1"/>
</dbReference>
<comment type="pathway">
    <text evidence="7">Carbohydrate metabolism; tricarboxylic acid cycle; succinate from succinyl-CoA (ligase route): step 1/1.</text>
</comment>
<dbReference type="FunFam" id="3.40.50.261:FF:000001">
    <property type="entry name" value="Succinate--CoA ligase [ADP-forming] subunit beta"/>
    <property type="match status" value="1"/>
</dbReference>
<dbReference type="InterPro" id="IPR005811">
    <property type="entry name" value="SUCC_ACL_C"/>
</dbReference>
<dbReference type="InterPro" id="IPR013815">
    <property type="entry name" value="ATP_grasp_subdomain_1"/>
</dbReference>
<comment type="subunit">
    <text evidence="7">Heterotetramer of two alpha and two beta subunits.</text>
</comment>
<feature type="binding site" evidence="7">
    <location>
        <position position="215"/>
    </location>
    <ligand>
        <name>Mg(2+)</name>
        <dbReference type="ChEBI" id="CHEBI:18420"/>
    </ligand>
</feature>
<evidence type="ECO:0000259" key="9">
    <source>
        <dbReference type="Pfam" id="PF08442"/>
    </source>
</evidence>
<feature type="binding site" evidence="7">
    <location>
        <position position="280"/>
    </location>
    <ligand>
        <name>substrate</name>
        <note>ligand shared with subunit alpha</note>
    </ligand>
</feature>
<comment type="caution">
    <text evidence="7">Lacks conserved residue(s) required for the propagation of feature annotation.</text>
</comment>
<dbReference type="GO" id="GO:0000287">
    <property type="term" value="F:magnesium ion binding"/>
    <property type="evidence" value="ECO:0007669"/>
    <property type="project" value="UniProtKB-UniRule"/>
</dbReference>
<dbReference type="KEGG" id="msaa:QYS49_18740"/>
<evidence type="ECO:0000313" key="11">
    <source>
        <dbReference type="Proteomes" id="UP001230496"/>
    </source>
</evidence>
<dbReference type="NCBIfam" id="TIGR01016">
    <property type="entry name" value="sucCoAbeta"/>
    <property type="match status" value="1"/>
</dbReference>
<dbReference type="PANTHER" id="PTHR11815:SF10">
    <property type="entry name" value="SUCCINATE--COA LIGASE [GDP-FORMING] SUBUNIT BETA, MITOCHONDRIAL"/>
    <property type="match status" value="1"/>
</dbReference>
<feature type="binding site" evidence="7">
    <location>
        <begin position="337"/>
        <end position="339"/>
    </location>
    <ligand>
        <name>substrate</name>
        <note>ligand shared with subunit alpha</note>
    </ligand>
</feature>
<evidence type="ECO:0000256" key="6">
    <source>
        <dbReference type="ARBA" id="ARBA00022842"/>
    </source>
</evidence>
<protein>
    <recommendedName>
        <fullName evidence="7">Succinate--CoA ligase [ADP-forming] subunit beta</fullName>
        <ecNumber evidence="7">6.2.1.5</ecNumber>
    </recommendedName>
    <alternativeName>
        <fullName evidence="7">Succinyl-CoA synthetase subunit beta</fullName>
        <shortName evidence="7">SCS-beta</shortName>
    </alternativeName>
</protein>
<dbReference type="AlphaFoldDB" id="A0AA51RC34"/>
<dbReference type="Pfam" id="PF00549">
    <property type="entry name" value="Ligase_CoA"/>
    <property type="match status" value="1"/>
</dbReference>
<dbReference type="InterPro" id="IPR017866">
    <property type="entry name" value="Succ-CoA_synthase_bsu_CS"/>
</dbReference>
<dbReference type="Gene3D" id="3.30.470.20">
    <property type="entry name" value="ATP-grasp fold, B domain"/>
    <property type="match status" value="1"/>
</dbReference>
<dbReference type="InterPro" id="IPR005809">
    <property type="entry name" value="Succ_CoA_ligase-like_bsu"/>
</dbReference>
<accession>A0AA51RC34</accession>
<dbReference type="GO" id="GO:0042709">
    <property type="term" value="C:succinate-CoA ligase complex"/>
    <property type="evidence" value="ECO:0007669"/>
    <property type="project" value="TreeGrafter"/>
</dbReference>
<dbReference type="FunFam" id="3.30.1490.20:FF:000002">
    <property type="entry name" value="Succinate--CoA ligase [ADP-forming] subunit beta"/>
    <property type="match status" value="1"/>
</dbReference>
<dbReference type="InterPro" id="IPR013650">
    <property type="entry name" value="ATP-grasp_succ-CoA_synth-type"/>
</dbReference>
<name>A0AA51RC34_9BACT</name>
<keyword evidence="11" id="KW-1185">Reference proteome</keyword>
<comment type="function">
    <text evidence="7">Succinyl-CoA synthetase functions in the citric acid cycle (TCA), coupling the hydrolysis of succinyl-CoA to the synthesis of either ATP or GTP and thus represents the only step of substrate-level phosphorylation in the TCA. The beta subunit provides nucleotide specificity of the enzyme and binds the substrate succinate, while the binding sites for coenzyme A and phosphate are found in the alpha subunit.</text>
</comment>
<dbReference type="GO" id="GO:0006104">
    <property type="term" value="P:succinyl-CoA metabolic process"/>
    <property type="evidence" value="ECO:0007669"/>
    <property type="project" value="TreeGrafter"/>
</dbReference>
<feature type="binding site" evidence="7">
    <location>
        <position position="50"/>
    </location>
    <ligand>
        <name>ATP</name>
        <dbReference type="ChEBI" id="CHEBI:30616"/>
    </ligand>
</feature>
<evidence type="ECO:0000259" key="8">
    <source>
        <dbReference type="Pfam" id="PF00549"/>
    </source>
</evidence>
<keyword evidence="3 7" id="KW-0436">Ligase</keyword>
<sequence length="403" mass="43419">MNIHEYQAKGILEKYGVTIQKGIVADTPEEATEAAKKLNKETGTEWYVLKAQIHAGGRGKGKVKETDSNGVVLAKSLEDVAPKSKAILGGTLVTHQTGEEGKLVSKLLVAQDVYYPGESEPKEFYVGILLDRAKGCNVIMASTEGGMDIEDVAENTPEKIFKEWIDPRVGLQGFQARKVAFKLGLEGDAFKNMVKFIHSLYNAYDATDSSMFEINPVLKTSDNKILAVDAKVNLDDSALFRHKDLAEMRDKSEEDPAEVEAAESGLNYVKLDGNVGCMVNGAGLAMATMDIIKLSGGDPANFLDVGGSANAETVEAGFRIILKDPKVEAILINIFGGIVRCDRVAKGVVEAYKNIGDIKVPIIVRLQGTNAEEGAKIIEESGLKVTSAIVLKDAAERVKEALS</sequence>
<keyword evidence="4 7" id="KW-0479">Metal-binding</keyword>
<feature type="binding site" evidence="7">
    <location>
        <position position="229"/>
    </location>
    <ligand>
        <name>Mg(2+)</name>
        <dbReference type="ChEBI" id="CHEBI:18420"/>
    </ligand>
</feature>
<dbReference type="GO" id="GO:0005829">
    <property type="term" value="C:cytosol"/>
    <property type="evidence" value="ECO:0007669"/>
    <property type="project" value="TreeGrafter"/>
</dbReference>
<proteinExistence type="inferred from homology"/>
<comment type="cofactor">
    <cofactor evidence="7">
        <name>Mg(2+)</name>
        <dbReference type="ChEBI" id="CHEBI:18420"/>
    </cofactor>
    <text evidence="7">Binds 1 Mg(2+) ion per subunit.</text>
</comment>
<feature type="binding site" evidence="7">
    <location>
        <position position="123"/>
    </location>
    <ligand>
        <name>ATP</name>
        <dbReference type="ChEBI" id="CHEBI:30616"/>
    </ligand>
</feature>
<dbReference type="GO" id="GO:0004775">
    <property type="term" value="F:succinate-CoA ligase (ADP-forming) activity"/>
    <property type="evidence" value="ECO:0007669"/>
    <property type="project" value="UniProtKB-UniRule"/>
</dbReference>
<dbReference type="GO" id="GO:0006099">
    <property type="term" value="P:tricarboxylic acid cycle"/>
    <property type="evidence" value="ECO:0007669"/>
    <property type="project" value="UniProtKB-UniRule"/>
</dbReference>
<evidence type="ECO:0000256" key="3">
    <source>
        <dbReference type="ARBA" id="ARBA00022598"/>
    </source>
</evidence>
<dbReference type="Pfam" id="PF08442">
    <property type="entry name" value="ATP-grasp_2"/>
    <property type="match status" value="1"/>
</dbReference>
<dbReference type="SUPFAM" id="SSF52210">
    <property type="entry name" value="Succinyl-CoA synthetase domains"/>
    <property type="match status" value="1"/>
</dbReference>
<evidence type="ECO:0000256" key="2">
    <source>
        <dbReference type="ARBA" id="ARBA00022532"/>
    </source>
</evidence>
<feature type="domain" description="ATP-grasp fold succinyl-CoA synthetase-type" evidence="9">
    <location>
        <begin position="2"/>
        <end position="217"/>
    </location>
</feature>
<dbReference type="Proteomes" id="UP001230496">
    <property type="component" value="Chromosome"/>
</dbReference>
<feature type="domain" description="ATP-citrate synthase/succinyl-CoA ligase C-terminal" evidence="8">
    <location>
        <begin position="278"/>
        <end position="396"/>
    </location>
</feature>
<dbReference type="RefSeq" id="WP_308348159.1">
    <property type="nucleotide sequence ID" value="NZ_CP129971.1"/>
</dbReference>
<gene>
    <name evidence="7 10" type="primary">sucC</name>
    <name evidence="10" type="ORF">QYS49_18740</name>
</gene>
<evidence type="ECO:0000256" key="5">
    <source>
        <dbReference type="ARBA" id="ARBA00022741"/>
    </source>
</evidence>
<keyword evidence="6 7" id="KW-0460">Magnesium</keyword>
<organism evidence="10 11">
    <name type="scientific">Marivirga salinarum</name>
    <dbReference type="NCBI Taxonomy" id="3059078"/>
    <lineage>
        <taxon>Bacteria</taxon>
        <taxon>Pseudomonadati</taxon>
        <taxon>Bacteroidota</taxon>
        <taxon>Cytophagia</taxon>
        <taxon>Cytophagales</taxon>
        <taxon>Marivirgaceae</taxon>
        <taxon>Marivirga</taxon>
    </lineage>
</organism>
<comment type="catalytic activity">
    <reaction evidence="7">
        <text>succinate + ATP + CoA = succinyl-CoA + ADP + phosphate</text>
        <dbReference type="Rhea" id="RHEA:17661"/>
        <dbReference type="ChEBI" id="CHEBI:30031"/>
        <dbReference type="ChEBI" id="CHEBI:30616"/>
        <dbReference type="ChEBI" id="CHEBI:43474"/>
        <dbReference type="ChEBI" id="CHEBI:57287"/>
        <dbReference type="ChEBI" id="CHEBI:57292"/>
        <dbReference type="ChEBI" id="CHEBI:456216"/>
        <dbReference type="EC" id="6.2.1.5"/>
    </reaction>
</comment>
<evidence type="ECO:0000256" key="4">
    <source>
        <dbReference type="ARBA" id="ARBA00022723"/>
    </source>
</evidence>
<keyword evidence="2 7" id="KW-0816">Tricarboxylic acid cycle</keyword>
<dbReference type="PIRSF" id="PIRSF001554">
    <property type="entry name" value="SucCS_beta"/>
    <property type="match status" value="1"/>
</dbReference>
<dbReference type="GO" id="GO:0005524">
    <property type="term" value="F:ATP binding"/>
    <property type="evidence" value="ECO:0007669"/>
    <property type="project" value="UniProtKB-UniRule"/>
</dbReference>